<sequence length="185" mass="20895">MHGGKAADEGSRNRNSRVSDDDAKKETEEEVVPAIPRAAFLKLIEEIANDIDSAMHWKEEAILALQEGAEDSLAKLARRGTVEAEDMRIVRDVLTPIRVIHLDPAEKGISMPQFKRELNQPLVEMGYEDFTWRKDALKVLRNAAQDHIIEIFEKSGAMARQAGHATVGINDYRFSRFVMPRRKGD</sequence>
<keyword evidence="4" id="KW-1185">Reference proteome</keyword>
<evidence type="ECO:0000313" key="3">
    <source>
        <dbReference type="EMBL" id="TBU53049.1"/>
    </source>
</evidence>
<dbReference type="SUPFAM" id="SSF47113">
    <property type="entry name" value="Histone-fold"/>
    <property type="match status" value="2"/>
</dbReference>
<dbReference type="Proteomes" id="UP000292957">
    <property type="component" value="Unassembled WGS sequence"/>
</dbReference>
<proteinExistence type="predicted"/>
<dbReference type="Proteomes" id="UP000292082">
    <property type="component" value="Unassembled WGS sequence"/>
</dbReference>
<dbReference type="Gene3D" id="1.10.20.10">
    <property type="entry name" value="Histone, subunit A"/>
    <property type="match status" value="2"/>
</dbReference>
<dbReference type="EMBL" id="ML145227">
    <property type="protein sequence ID" value="TBU53049.1"/>
    <property type="molecule type" value="Genomic_DNA"/>
</dbReference>
<evidence type="ECO:0000256" key="1">
    <source>
        <dbReference type="SAM" id="MobiDB-lite"/>
    </source>
</evidence>
<dbReference type="EMBL" id="ML143617">
    <property type="protein sequence ID" value="TBU21378.1"/>
    <property type="molecule type" value="Genomic_DNA"/>
</dbReference>
<name>A0A4Q9M5R0_9APHY</name>
<organism evidence="2">
    <name type="scientific">Dichomitus squalens</name>
    <dbReference type="NCBI Taxonomy" id="114155"/>
    <lineage>
        <taxon>Eukaryota</taxon>
        <taxon>Fungi</taxon>
        <taxon>Dikarya</taxon>
        <taxon>Basidiomycota</taxon>
        <taxon>Agaricomycotina</taxon>
        <taxon>Agaricomycetes</taxon>
        <taxon>Polyporales</taxon>
        <taxon>Polyporaceae</taxon>
        <taxon>Dichomitus</taxon>
    </lineage>
</organism>
<feature type="compositionally biased region" description="Basic and acidic residues" evidence="1">
    <location>
        <begin position="1"/>
        <end position="27"/>
    </location>
</feature>
<accession>A0A4Q9M5R0</accession>
<protein>
    <submittedName>
        <fullName evidence="2">Uncharacterized protein</fullName>
    </submittedName>
</protein>
<evidence type="ECO:0000313" key="4">
    <source>
        <dbReference type="Proteomes" id="UP000292082"/>
    </source>
</evidence>
<dbReference type="InterPro" id="IPR009072">
    <property type="entry name" value="Histone-fold"/>
</dbReference>
<dbReference type="OrthoDB" id="10432168at2759"/>
<gene>
    <name evidence="3" type="ORF">BD310DRAFT_952344</name>
    <name evidence="2" type="ORF">BD311DRAFT_812370</name>
</gene>
<reference evidence="2 4" key="1">
    <citation type="submission" date="2019-01" db="EMBL/GenBank/DDBJ databases">
        <title>Draft genome sequences of three monokaryotic isolates of the white-rot basidiomycete fungus Dichomitus squalens.</title>
        <authorList>
            <consortium name="DOE Joint Genome Institute"/>
            <person name="Lopez S.C."/>
            <person name="Andreopoulos B."/>
            <person name="Pangilinan J."/>
            <person name="Lipzen A."/>
            <person name="Riley R."/>
            <person name="Ahrendt S."/>
            <person name="Ng V."/>
            <person name="Barry K."/>
            <person name="Daum C."/>
            <person name="Grigoriev I.V."/>
            <person name="Hilden K.S."/>
            <person name="Makela M.R."/>
            <person name="de Vries R.P."/>
        </authorList>
    </citation>
    <scope>NUCLEOTIDE SEQUENCE [LARGE SCALE GENOMIC DNA]</scope>
    <source>
        <strain evidence="3 4">CBS 464.89</strain>
        <strain evidence="2">OM18370.1</strain>
    </source>
</reference>
<dbReference type="AlphaFoldDB" id="A0A4Q9M5R0"/>
<evidence type="ECO:0000313" key="2">
    <source>
        <dbReference type="EMBL" id="TBU21378.1"/>
    </source>
</evidence>
<feature type="region of interest" description="Disordered" evidence="1">
    <location>
        <begin position="1"/>
        <end position="30"/>
    </location>
</feature>
<dbReference type="GO" id="GO:0046982">
    <property type="term" value="F:protein heterodimerization activity"/>
    <property type="evidence" value="ECO:0007669"/>
    <property type="project" value="InterPro"/>
</dbReference>